<dbReference type="AlphaFoldDB" id="A0A7V3KN90"/>
<organism evidence="2">
    <name type="scientific">candidate division WOR-3 bacterium</name>
    <dbReference type="NCBI Taxonomy" id="2052148"/>
    <lineage>
        <taxon>Bacteria</taxon>
        <taxon>Bacteria division WOR-3</taxon>
    </lineage>
</organism>
<evidence type="ECO:0000259" key="1">
    <source>
        <dbReference type="Pfam" id="PF18962"/>
    </source>
</evidence>
<protein>
    <submittedName>
        <fullName evidence="2">T9SS type A sorting domain-containing protein</fullName>
    </submittedName>
</protein>
<name>A0A7V3KN90_UNCW3</name>
<sequence length="480" mass="54461">MLLLLMLFSLNQAITVTRAENGDYLEAYNLCMYDDSTSFLALGIYNQSDISSIYVLKYVNTDWADAQFCTGVPGHITGLDIYTYQDSIYLVVSGDSGYINLIVLSVQNIHLGRSEQIEGPFHVIRSVKTDIYRENDTTYGFLVFSYLGSNGDDSVKIDKVNTTAGSHQRWYMVSFTPTYPMDIGFNSFPGISLYHFYFLYVPQSDPNTFYPHIVTYTNNGPYSEHYPFSLVDAQLPSFAATSNYVIDFANRIDYPDSFLYEYSTTSGTGSWQGPVRGIGLSHFYVEGFTIQDTSYFPHLYVRNGKIFHRIFKFPAGNTEPLISEEIQISDTANFADFPLVSTYHSALRNFYRPLMKYSPSKSSMCAVWHQDFWHYRSTPPYLPVLDSTILWMDINKSQGVLENIAGFKMKWDIKEGLLTINSSKQEDYSVEVYDVMGKLVLKTNAKSNVPTPLNLLKKGLYFVKASSGSGVNKVIKILNP</sequence>
<comment type="caution">
    <text evidence="2">The sequence shown here is derived from an EMBL/GenBank/DDBJ whole genome shotgun (WGS) entry which is preliminary data.</text>
</comment>
<accession>A0A7V3KN90</accession>
<gene>
    <name evidence="2" type="ORF">ENV38_02590</name>
</gene>
<dbReference type="EMBL" id="DTGD01000099">
    <property type="protein sequence ID" value="HGB35780.1"/>
    <property type="molecule type" value="Genomic_DNA"/>
</dbReference>
<evidence type="ECO:0000313" key="2">
    <source>
        <dbReference type="EMBL" id="HGB35780.1"/>
    </source>
</evidence>
<dbReference type="NCBIfam" id="TIGR04183">
    <property type="entry name" value="Por_Secre_tail"/>
    <property type="match status" value="1"/>
</dbReference>
<dbReference type="Pfam" id="PF18962">
    <property type="entry name" value="Por_Secre_tail"/>
    <property type="match status" value="1"/>
</dbReference>
<dbReference type="InterPro" id="IPR026444">
    <property type="entry name" value="Secre_tail"/>
</dbReference>
<feature type="domain" description="Secretion system C-terminal sorting" evidence="1">
    <location>
        <begin position="416"/>
        <end position="474"/>
    </location>
</feature>
<proteinExistence type="predicted"/>
<reference evidence="2" key="1">
    <citation type="journal article" date="2020" name="mSystems">
        <title>Genome- and Community-Level Interaction Insights into Carbon Utilization and Element Cycling Functions of Hydrothermarchaeota in Hydrothermal Sediment.</title>
        <authorList>
            <person name="Zhou Z."/>
            <person name="Liu Y."/>
            <person name="Xu W."/>
            <person name="Pan J."/>
            <person name="Luo Z.H."/>
            <person name="Li M."/>
        </authorList>
    </citation>
    <scope>NUCLEOTIDE SEQUENCE [LARGE SCALE GENOMIC DNA]</scope>
    <source>
        <strain evidence="2">SpSt-754</strain>
    </source>
</reference>